<reference evidence="1 2" key="1">
    <citation type="submission" date="2019-02" db="EMBL/GenBank/DDBJ databases">
        <title>Deep-cultivation of Planctomycetes and their phenomic and genomic characterization uncovers novel biology.</title>
        <authorList>
            <person name="Wiegand S."/>
            <person name="Jogler M."/>
            <person name="Boedeker C."/>
            <person name="Pinto D."/>
            <person name="Vollmers J."/>
            <person name="Rivas-Marin E."/>
            <person name="Kohn T."/>
            <person name="Peeters S.H."/>
            <person name="Heuer A."/>
            <person name="Rast P."/>
            <person name="Oberbeckmann S."/>
            <person name="Bunk B."/>
            <person name="Jeske O."/>
            <person name="Meyerdierks A."/>
            <person name="Storesund J.E."/>
            <person name="Kallscheuer N."/>
            <person name="Luecker S."/>
            <person name="Lage O.M."/>
            <person name="Pohl T."/>
            <person name="Merkel B.J."/>
            <person name="Hornburger P."/>
            <person name="Mueller R.-W."/>
            <person name="Bruemmer F."/>
            <person name="Labrenz M."/>
            <person name="Spormann A.M."/>
            <person name="Op den Camp H."/>
            <person name="Overmann J."/>
            <person name="Amann R."/>
            <person name="Jetten M.S.M."/>
            <person name="Mascher T."/>
            <person name="Medema M.H."/>
            <person name="Devos D.P."/>
            <person name="Kaster A.-K."/>
            <person name="Ovreas L."/>
            <person name="Rohde M."/>
            <person name="Galperin M.Y."/>
            <person name="Jogler C."/>
        </authorList>
    </citation>
    <scope>NUCLEOTIDE SEQUENCE [LARGE SCALE GENOMIC DNA]</scope>
    <source>
        <strain evidence="1 2">TBK1r</strain>
    </source>
</reference>
<dbReference type="RefSeq" id="WP_145208109.1">
    <property type="nucleotide sequence ID" value="NZ_CP036432.1"/>
</dbReference>
<evidence type="ECO:0000313" key="1">
    <source>
        <dbReference type="EMBL" id="QDV82318.1"/>
    </source>
</evidence>
<evidence type="ECO:0000313" key="2">
    <source>
        <dbReference type="Proteomes" id="UP000318081"/>
    </source>
</evidence>
<evidence type="ECO:0008006" key="3">
    <source>
        <dbReference type="Google" id="ProtNLM"/>
    </source>
</evidence>
<protein>
    <recommendedName>
        <fullName evidence="3">Caspase domain protein</fullName>
    </recommendedName>
</protein>
<proteinExistence type="predicted"/>
<keyword evidence="2" id="KW-1185">Reference proteome</keyword>
<dbReference type="EMBL" id="CP036432">
    <property type="protein sequence ID" value="QDV82318.1"/>
    <property type="molecule type" value="Genomic_DNA"/>
</dbReference>
<sequence>MSIVSKQWGTLPACHAANPWPGIASWKLTPLWLLLVVVGAVARADDAAKPVDVIVVVGAPGTDEFGEAFGQWSETWKATCQRAGLTMQLIGPAGDDRETPDRDQLQAALKRSASADSVRPLWLILIGHGTWDGASADFNLVGPDVNAKELNTWLDPIGRPLVIANCTSSSGPFVNRLSSRNRVIVTATKSGSEQNFARFGEYFAAAFSAADADLDHDDSVSVREAFLKAAVDVDRFYKEQGRLATEHALLDDNDDRKGSSAALVLGKATSKGGANVDGELASRFSIPISDGGVRLTDEQLALRDELESKLRDLRDRLSDVDPEQLRNEALPILLELAKLYGEADASDTEKGPGGE</sequence>
<name>A0ABX5XK01_9BACT</name>
<organism evidence="1 2">
    <name type="scientific">Stieleria magnilauensis</name>
    <dbReference type="NCBI Taxonomy" id="2527963"/>
    <lineage>
        <taxon>Bacteria</taxon>
        <taxon>Pseudomonadati</taxon>
        <taxon>Planctomycetota</taxon>
        <taxon>Planctomycetia</taxon>
        <taxon>Pirellulales</taxon>
        <taxon>Pirellulaceae</taxon>
        <taxon>Stieleria</taxon>
    </lineage>
</organism>
<accession>A0ABX5XK01</accession>
<dbReference type="Proteomes" id="UP000318081">
    <property type="component" value="Chromosome"/>
</dbReference>
<gene>
    <name evidence="1" type="ORF">TBK1r_12460</name>
</gene>